<reference evidence="11" key="1">
    <citation type="journal article" date="2014" name="Int. J. Syst. Evol. Microbiol.">
        <title>Complete genome sequence of Corynebacterium casei LMG S-19264T (=DSM 44701T), isolated from a smear-ripened cheese.</title>
        <authorList>
            <consortium name="US DOE Joint Genome Institute (JGI-PGF)"/>
            <person name="Walter F."/>
            <person name="Albersmeier A."/>
            <person name="Kalinowski J."/>
            <person name="Ruckert C."/>
        </authorList>
    </citation>
    <scope>NUCLEOTIDE SEQUENCE</scope>
    <source>
        <strain evidence="11">CGMCC 1.14988</strain>
    </source>
</reference>
<dbReference type="InterPro" id="IPR000836">
    <property type="entry name" value="PRTase_dom"/>
</dbReference>
<dbReference type="GO" id="GO:0044205">
    <property type="term" value="P:'de novo' UMP biosynthetic process"/>
    <property type="evidence" value="ECO:0007669"/>
    <property type="project" value="UniProtKB-UniRule"/>
</dbReference>
<dbReference type="InterPro" id="IPR023031">
    <property type="entry name" value="OPRT"/>
</dbReference>
<comment type="function">
    <text evidence="1 9">Catalyzes the transfer of a ribosyl phosphate group from 5-phosphoribose 1-diphosphate to orotate, leading to the formation of orotidine monophosphate (OMP).</text>
</comment>
<evidence type="ECO:0000256" key="9">
    <source>
        <dbReference type="HAMAP-Rule" id="MF_01208"/>
    </source>
</evidence>
<protein>
    <recommendedName>
        <fullName evidence="5 9">Orotate phosphoribosyltransferase</fullName>
        <shortName evidence="9">OPRT</shortName>
        <shortName evidence="9">OPRTase</shortName>
        <ecNumber evidence="5 9">2.4.2.10</ecNumber>
    </recommendedName>
</protein>
<evidence type="ECO:0000313" key="11">
    <source>
        <dbReference type="EMBL" id="GGI07433.1"/>
    </source>
</evidence>
<dbReference type="GO" id="GO:0000287">
    <property type="term" value="F:magnesium ion binding"/>
    <property type="evidence" value="ECO:0007669"/>
    <property type="project" value="UniProtKB-UniRule"/>
</dbReference>
<proteinExistence type="inferred from homology"/>
<feature type="binding site" evidence="9">
    <location>
        <position position="149"/>
    </location>
    <ligand>
        <name>orotate</name>
        <dbReference type="ChEBI" id="CHEBI:30839"/>
    </ligand>
</feature>
<dbReference type="InterPro" id="IPR004467">
    <property type="entry name" value="Or_phspho_trans_dom"/>
</dbReference>
<evidence type="ECO:0000256" key="1">
    <source>
        <dbReference type="ARBA" id="ARBA00003769"/>
    </source>
</evidence>
<comment type="caution">
    <text evidence="11">The sequence shown here is derived from an EMBL/GenBank/DDBJ whole genome shotgun (WGS) entry which is preliminary data.</text>
</comment>
<dbReference type="Pfam" id="PF00156">
    <property type="entry name" value="Pribosyltran"/>
    <property type="match status" value="1"/>
</dbReference>
<reference evidence="11" key="2">
    <citation type="submission" date="2020-09" db="EMBL/GenBank/DDBJ databases">
        <authorList>
            <person name="Sun Q."/>
            <person name="Zhou Y."/>
        </authorList>
    </citation>
    <scope>NUCLEOTIDE SEQUENCE</scope>
    <source>
        <strain evidence="11">CGMCC 1.14988</strain>
    </source>
</reference>
<sequence length="214" mass="23140">MVRCDVLTFGDFVAKSGRRTPYFVNAGRYRTGAQVAELGRFYAELVVETFGDDVDVLFGPAYKGIPLAVTTAIALAEHHGRDVGFCFDRKEAKDHGEGGQLVGAQLRDGDRVVVVEDVTTAGTSIRTTLPLLRAAADVEVLGLVVGVDRRERGSRTDVTALDELAAEYGLQVAALATVDDLVEHLRDREVDGRRVLGNDDLDRLAAYRATYGVG</sequence>
<gene>
    <name evidence="9 11" type="primary">pyrE</name>
    <name evidence="11" type="ORF">GCM10011354_24060</name>
</gene>
<comment type="subunit">
    <text evidence="4 9">Homodimer.</text>
</comment>
<dbReference type="GO" id="GO:0006207">
    <property type="term" value="P:'de novo' pyrimidine nucleobase biosynthetic process"/>
    <property type="evidence" value="ECO:0007669"/>
    <property type="project" value="TreeGrafter"/>
</dbReference>
<dbReference type="PANTHER" id="PTHR46683:SF1">
    <property type="entry name" value="OROTATE PHOSPHORIBOSYLTRANSFERASE 1-RELATED"/>
    <property type="match status" value="1"/>
</dbReference>
<evidence type="ECO:0000256" key="8">
    <source>
        <dbReference type="ARBA" id="ARBA00022975"/>
    </source>
</evidence>
<feature type="binding site" description="in other chain" evidence="9">
    <location>
        <begin position="62"/>
        <end position="63"/>
    </location>
    <ligand>
        <name>5-phospho-alpha-D-ribose 1-diphosphate</name>
        <dbReference type="ChEBI" id="CHEBI:58017"/>
        <note>ligand shared between dimeric partners</note>
    </ligand>
</feature>
<dbReference type="Proteomes" id="UP000650511">
    <property type="component" value="Unassembled WGS sequence"/>
</dbReference>
<dbReference type="NCBIfam" id="TIGR00336">
    <property type="entry name" value="pyrE"/>
    <property type="match status" value="1"/>
</dbReference>
<comment type="catalytic activity">
    <reaction evidence="9">
        <text>orotidine 5'-phosphate + diphosphate = orotate + 5-phospho-alpha-D-ribose 1-diphosphate</text>
        <dbReference type="Rhea" id="RHEA:10380"/>
        <dbReference type="ChEBI" id="CHEBI:30839"/>
        <dbReference type="ChEBI" id="CHEBI:33019"/>
        <dbReference type="ChEBI" id="CHEBI:57538"/>
        <dbReference type="ChEBI" id="CHEBI:58017"/>
        <dbReference type="EC" id="2.4.2.10"/>
    </reaction>
</comment>
<feature type="binding site" evidence="9">
    <location>
        <position position="93"/>
    </location>
    <ligand>
        <name>5-phospho-alpha-D-ribose 1-diphosphate</name>
        <dbReference type="ChEBI" id="CHEBI:58017"/>
        <note>ligand shared between dimeric partners</note>
    </ligand>
</feature>
<evidence type="ECO:0000313" key="12">
    <source>
        <dbReference type="Proteomes" id="UP000650511"/>
    </source>
</evidence>
<dbReference type="OrthoDB" id="9779060at2"/>
<accession>A0A8J3A9B5</accession>
<comment type="pathway">
    <text evidence="2 9">Pyrimidine metabolism; UMP biosynthesis via de novo pathway; UMP from orotate: step 1/2.</text>
</comment>
<feature type="binding site" evidence="9">
    <location>
        <position position="89"/>
    </location>
    <ligand>
        <name>5-phospho-alpha-D-ribose 1-diphosphate</name>
        <dbReference type="ChEBI" id="CHEBI:58017"/>
        <note>ligand shared between dimeric partners</note>
    </ligand>
</feature>
<feature type="binding site" evidence="9">
    <location>
        <position position="95"/>
    </location>
    <ligand>
        <name>5-phospho-alpha-D-ribose 1-diphosphate</name>
        <dbReference type="ChEBI" id="CHEBI:58017"/>
        <note>ligand shared between dimeric partners</note>
    </ligand>
</feature>
<feature type="binding site" description="in other chain" evidence="9">
    <location>
        <position position="90"/>
    </location>
    <ligand>
        <name>5-phospho-alpha-D-ribose 1-diphosphate</name>
        <dbReference type="ChEBI" id="CHEBI:58017"/>
        <note>ligand shared between dimeric partners</note>
    </ligand>
</feature>
<dbReference type="UniPathway" id="UPA00070">
    <property type="reaction ID" value="UER00119"/>
</dbReference>
<feature type="domain" description="Phosphoribosyltransferase" evidence="10">
    <location>
        <begin position="35"/>
        <end position="157"/>
    </location>
</feature>
<keyword evidence="9" id="KW-0460">Magnesium</keyword>
<name>A0A8J3A9B5_9ACTN</name>
<comment type="caution">
    <text evidence="9">Lacks conserved residue(s) required for the propagation of feature annotation.</text>
</comment>
<organism evidence="11 12">
    <name type="scientific">Egicoccus halophilus</name>
    <dbReference type="NCBI Taxonomy" id="1670830"/>
    <lineage>
        <taxon>Bacteria</taxon>
        <taxon>Bacillati</taxon>
        <taxon>Actinomycetota</taxon>
        <taxon>Nitriliruptoria</taxon>
        <taxon>Egicoccales</taxon>
        <taxon>Egicoccaceae</taxon>
        <taxon>Egicoccus</taxon>
    </lineage>
</organism>
<dbReference type="CDD" id="cd06223">
    <property type="entry name" value="PRTases_typeI"/>
    <property type="match status" value="1"/>
</dbReference>
<evidence type="ECO:0000256" key="5">
    <source>
        <dbReference type="ARBA" id="ARBA00011971"/>
    </source>
</evidence>
<feature type="binding site" description="in other chain" evidence="9">
    <location>
        <begin position="116"/>
        <end position="124"/>
    </location>
    <ligand>
        <name>5-phospho-alpha-D-ribose 1-diphosphate</name>
        <dbReference type="ChEBI" id="CHEBI:58017"/>
        <note>ligand shared between dimeric partners</note>
    </ligand>
</feature>
<evidence type="ECO:0000256" key="2">
    <source>
        <dbReference type="ARBA" id="ARBA00004889"/>
    </source>
</evidence>
<comment type="cofactor">
    <cofactor evidence="9">
        <name>Mg(2+)</name>
        <dbReference type="ChEBI" id="CHEBI:18420"/>
    </cofactor>
</comment>
<comment type="similarity">
    <text evidence="3 9">Belongs to the purine/pyrimidine phosphoribosyltransferase family. PyrE subfamily.</text>
</comment>
<evidence type="ECO:0000256" key="3">
    <source>
        <dbReference type="ARBA" id="ARBA00006340"/>
    </source>
</evidence>
<dbReference type="EC" id="2.4.2.10" evidence="5 9"/>
<evidence type="ECO:0000256" key="6">
    <source>
        <dbReference type="ARBA" id="ARBA00022676"/>
    </source>
</evidence>
<dbReference type="GO" id="GO:0005737">
    <property type="term" value="C:cytoplasm"/>
    <property type="evidence" value="ECO:0007669"/>
    <property type="project" value="TreeGrafter"/>
</dbReference>
<keyword evidence="6 9" id="KW-0328">Glycosyltransferase</keyword>
<evidence type="ECO:0000256" key="7">
    <source>
        <dbReference type="ARBA" id="ARBA00022679"/>
    </source>
</evidence>
<dbReference type="AlphaFoldDB" id="A0A8J3A9B5"/>
<feature type="binding site" description="in other chain" evidence="9">
    <location>
        <position position="15"/>
    </location>
    <ligand>
        <name>5-phospho-alpha-D-ribose 1-diphosphate</name>
        <dbReference type="ChEBI" id="CHEBI:58017"/>
        <note>ligand shared between dimeric partners</note>
    </ligand>
</feature>
<dbReference type="GO" id="GO:0046132">
    <property type="term" value="P:pyrimidine ribonucleoside biosynthetic process"/>
    <property type="evidence" value="ECO:0007669"/>
    <property type="project" value="TreeGrafter"/>
</dbReference>
<keyword evidence="8 9" id="KW-0665">Pyrimidine biosynthesis</keyword>
<dbReference type="PANTHER" id="PTHR46683">
    <property type="entry name" value="OROTATE PHOSPHORIBOSYLTRANSFERASE 1-RELATED"/>
    <property type="match status" value="1"/>
</dbReference>
<dbReference type="InterPro" id="IPR029057">
    <property type="entry name" value="PRTase-like"/>
</dbReference>
<dbReference type="RefSeq" id="WP_130649889.1">
    <property type="nucleotide sequence ID" value="NZ_BMHA01000008.1"/>
</dbReference>
<dbReference type="Gene3D" id="3.40.50.2020">
    <property type="match status" value="1"/>
</dbReference>
<dbReference type="EMBL" id="BMHA01000008">
    <property type="protein sequence ID" value="GGI07433.1"/>
    <property type="molecule type" value="Genomic_DNA"/>
</dbReference>
<dbReference type="HAMAP" id="MF_01208">
    <property type="entry name" value="PyrE"/>
    <property type="match status" value="1"/>
</dbReference>
<dbReference type="GO" id="GO:0004588">
    <property type="term" value="F:orotate phosphoribosyltransferase activity"/>
    <property type="evidence" value="ECO:0007669"/>
    <property type="project" value="UniProtKB-UniRule"/>
</dbReference>
<dbReference type="SUPFAM" id="SSF53271">
    <property type="entry name" value="PRTase-like"/>
    <property type="match status" value="1"/>
</dbReference>
<feature type="binding site" evidence="9">
    <location>
        <position position="120"/>
    </location>
    <ligand>
        <name>orotate</name>
        <dbReference type="ChEBI" id="CHEBI:30839"/>
    </ligand>
</feature>
<keyword evidence="12" id="KW-1185">Reference proteome</keyword>
<evidence type="ECO:0000259" key="10">
    <source>
        <dbReference type="Pfam" id="PF00156"/>
    </source>
</evidence>
<evidence type="ECO:0000256" key="4">
    <source>
        <dbReference type="ARBA" id="ARBA00011738"/>
    </source>
</evidence>
<keyword evidence="7 9" id="KW-0808">Transferase</keyword>